<keyword evidence="4 6" id="KW-1133">Transmembrane helix</keyword>
<dbReference type="Pfam" id="PF02687">
    <property type="entry name" value="FtsX"/>
    <property type="match status" value="2"/>
</dbReference>
<dbReference type="GO" id="GO:0022857">
    <property type="term" value="F:transmembrane transporter activity"/>
    <property type="evidence" value="ECO:0007669"/>
    <property type="project" value="TreeGrafter"/>
</dbReference>
<dbReference type="InterPro" id="IPR025857">
    <property type="entry name" value="MacB_PCD"/>
</dbReference>
<reference evidence="9 10" key="1">
    <citation type="submission" date="2016-11" db="EMBL/GenBank/DDBJ databases">
        <authorList>
            <person name="Jaros S."/>
            <person name="Januszkiewicz K."/>
            <person name="Wedrychowicz H."/>
        </authorList>
    </citation>
    <scope>NUCLEOTIDE SEQUENCE [LARGE SCALE GENOMIC DNA]</scope>
    <source>
        <strain evidence="9 10">DSM 24787</strain>
    </source>
</reference>
<evidence type="ECO:0000256" key="2">
    <source>
        <dbReference type="ARBA" id="ARBA00022475"/>
    </source>
</evidence>
<feature type="domain" description="ABC3 transporter permease C-terminal" evidence="7">
    <location>
        <begin position="682"/>
        <end position="795"/>
    </location>
</feature>
<dbReference type="STRING" id="536979.SAMN04488055_2637"/>
<keyword evidence="5 6" id="KW-0472">Membrane</keyword>
<keyword evidence="3 6" id="KW-0812">Transmembrane</keyword>
<feature type="transmembrane region" description="Helical" evidence="6">
    <location>
        <begin position="763"/>
        <end position="783"/>
    </location>
</feature>
<feature type="transmembrane region" description="Helical" evidence="6">
    <location>
        <begin position="731"/>
        <end position="751"/>
    </location>
</feature>
<dbReference type="RefSeq" id="WP_074239680.1">
    <property type="nucleotide sequence ID" value="NZ_FSRA01000001.1"/>
</dbReference>
<feature type="transmembrane region" description="Helical" evidence="6">
    <location>
        <begin position="21"/>
        <end position="43"/>
    </location>
</feature>
<dbReference type="InterPro" id="IPR003838">
    <property type="entry name" value="ABC3_permease_C"/>
</dbReference>
<gene>
    <name evidence="9" type="ORF">SAMN04488055_2637</name>
</gene>
<proteinExistence type="predicted"/>
<feature type="transmembrane region" description="Helical" evidence="6">
    <location>
        <begin position="424"/>
        <end position="447"/>
    </location>
</feature>
<feature type="domain" description="MacB-like periplasmic core" evidence="8">
    <location>
        <begin position="20"/>
        <end position="232"/>
    </location>
</feature>
<evidence type="ECO:0000256" key="1">
    <source>
        <dbReference type="ARBA" id="ARBA00004651"/>
    </source>
</evidence>
<evidence type="ECO:0000313" key="10">
    <source>
        <dbReference type="Proteomes" id="UP000185003"/>
    </source>
</evidence>
<comment type="subcellular location">
    <subcellularLocation>
        <location evidence="1">Cell membrane</location>
        <topology evidence="1">Multi-pass membrane protein</topology>
    </subcellularLocation>
</comment>
<dbReference type="InterPro" id="IPR050250">
    <property type="entry name" value="Macrolide_Exporter_MacB"/>
</dbReference>
<evidence type="ECO:0000256" key="5">
    <source>
        <dbReference type="ARBA" id="ARBA00023136"/>
    </source>
</evidence>
<feature type="transmembrane region" description="Helical" evidence="6">
    <location>
        <begin position="379"/>
        <end position="403"/>
    </location>
</feature>
<evidence type="ECO:0000256" key="3">
    <source>
        <dbReference type="ARBA" id="ARBA00022692"/>
    </source>
</evidence>
<dbReference type="Pfam" id="PF12704">
    <property type="entry name" value="MacB_PCD"/>
    <property type="match status" value="1"/>
</dbReference>
<keyword evidence="10" id="KW-1185">Reference proteome</keyword>
<evidence type="ECO:0000313" key="9">
    <source>
        <dbReference type="EMBL" id="SIO03820.1"/>
    </source>
</evidence>
<accession>A0A1N6G8F5</accession>
<evidence type="ECO:0000256" key="4">
    <source>
        <dbReference type="ARBA" id="ARBA00022989"/>
    </source>
</evidence>
<protein>
    <submittedName>
        <fullName evidence="9">Putative ABC transport system permease protein</fullName>
    </submittedName>
</protein>
<keyword evidence="2" id="KW-1003">Cell membrane</keyword>
<feature type="transmembrane region" description="Helical" evidence="6">
    <location>
        <begin position="331"/>
        <end position="359"/>
    </location>
</feature>
<sequence>MFRNYLRIAWRNLLKNKTFSFINITGLAIGMASCIMIMLFVTYERDFDGQHTKNIYRLCEVQKWEGMVAPQNVALSMYPMATALKREFPEVKNFTRVQTQSNVDINYGEKRLFLKTTLLVDSTFLQLFNFQLTAGDKHTALMKPGNVILSEETAKKMFGEEDPIGKVIVKNIGDTIVLNVTGVVKVPAASHMQFDALVTLNTRYNPRWEKNWGGNWLTTYLELTPKANIAGLTNKFPAFLKKYMAEEDRWKGYELFLQSLKDVHAGSTNITHDYINFQKFDKRYTYIFFIIGVMILIIACINFMNLSTARSSERAKEVGIRKSIGAHRSQLAWQFIGESVMLSFIALIFAVLIVMLTLPYVSDFSERALHFPLFTNPKVFGLVAGATLLLGILAGLYPAGYLSSFEPVKVLKGSIQQGRNKGNLRNALVVVQFTAAVFLIIATVFALKQLHFMQTKDRGFNGDQVLLLKLDNETNGKYEVMKQELLGSSLISSVSASQQRLGANIHQTSATFHGEGPARSLATSAVVVDKDFIRLYKIPLVAGTDFSKDVSNNAKEYIINESLAKELLKEEKKGATMESLVGKMFGYGGMDSSGRIIGVAKDFNFNTLHHKIETLMMFNQKDWGYSEMAIRISADKIKESMAVVEATWNKHVVGHPFDPYFLDQHFAKIYQSDKQVSTVVLILALLAIIISCLGLFGLASHAAERRLKEIGIRKVLGATVQNIVAMMSKDFVKLVIIANLIAWPIAWYAVYTWLNDFAYRISISWWVFGIAGIIAVAIALLTVSYQAIRAGYSNPVKSLKID</sequence>
<feature type="domain" description="ABC3 transporter permease C-terminal" evidence="7">
    <location>
        <begin position="290"/>
        <end position="407"/>
    </location>
</feature>
<dbReference type="GO" id="GO:0005886">
    <property type="term" value="C:plasma membrane"/>
    <property type="evidence" value="ECO:0007669"/>
    <property type="project" value="UniProtKB-SubCell"/>
</dbReference>
<evidence type="ECO:0000259" key="7">
    <source>
        <dbReference type="Pfam" id="PF02687"/>
    </source>
</evidence>
<dbReference type="Proteomes" id="UP000185003">
    <property type="component" value="Unassembled WGS sequence"/>
</dbReference>
<dbReference type="PANTHER" id="PTHR30572:SF18">
    <property type="entry name" value="ABC-TYPE MACROLIDE FAMILY EXPORT SYSTEM PERMEASE COMPONENT 2"/>
    <property type="match status" value="1"/>
</dbReference>
<feature type="transmembrane region" description="Helical" evidence="6">
    <location>
        <begin position="679"/>
        <end position="699"/>
    </location>
</feature>
<dbReference type="OrthoDB" id="1451596at2"/>
<name>A0A1N6G8F5_9BACT</name>
<organism evidence="9 10">
    <name type="scientific">Chitinophaga niabensis</name>
    <dbReference type="NCBI Taxonomy" id="536979"/>
    <lineage>
        <taxon>Bacteria</taxon>
        <taxon>Pseudomonadati</taxon>
        <taxon>Bacteroidota</taxon>
        <taxon>Chitinophagia</taxon>
        <taxon>Chitinophagales</taxon>
        <taxon>Chitinophagaceae</taxon>
        <taxon>Chitinophaga</taxon>
    </lineage>
</organism>
<dbReference type="PROSITE" id="PS51257">
    <property type="entry name" value="PROKAR_LIPOPROTEIN"/>
    <property type="match status" value="1"/>
</dbReference>
<feature type="transmembrane region" description="Helical" evidence="6">
    <location>
        <begin position="284"/>
        <end position="306"/>
    </location>
</feature>
<evidence type="ECO:0000259" key="8">
    <source>
        <dbReference type="Pfam" id="PF12704"/>
    </source>
</evidence>
<dbReference type="AlphaFoldDB" id="A0A1N6G8F5"/>
<dbReference type="PANTHER" id="PTHR30572">
    <property type="entry name" value="MEMBRANE COMPONENT OF TRANSPORTER-RELATED"/>
    <property type="match status" value="1"/>
</dbReference>
<evidence type="ECO:0000256" key="6">
    <source>
        <dbReference type="SAM" id="Phobius"/>
    </source>
</evidence>
<dbReference type="EMBL" id="FSRA01000001">
    <property type="protein sequence ID" value="SIO03820.1"/>
    <property type="molecule type" value="Genomic_DNA"/>
</dbReference>